<dbReference type="AlphaFoldDB" id="A0A5R8YXG9"/>
<dbReference type="PROSITE" id="PS51257">
    <property type="entry name" value="PROKAR_LIPOPROTEIN"/>
    <property type="match status" value="1"/>
</dbReference>
<evidence type="ECO:0000313" key="3">
    <source>
        <dbReference type="Proteomes" id="UP000309819"/>
    </source>
</evidence>
<dbReference type="Proteomes" id="UP000309819">
    <property type="component" value="Unassembled WGS sequence"/>
</dbReference>
<evidence type="ECO:0000313" key="2">
    <source>
        <dbReference type="EMBL" id="TLP57436.1"/>
    </source>
</evidence>
<feature type="chain" id="PRO_5024323753" description="Lipoprotein" evidence="1">
    <location>
        <begin position="22"/>
        <end position="110"/>
    </location>
</feature>
<gene>
    <name evidence="2" type="ORF">FEM01_17655</name>
</gene>
<keyword evidence="1" id="KW-0732">Signal</keyword>
<accession>A0A5R8YXG9</accession>
<reference evidence="2 3" key="1">
    <citation type="submission" date="2019-05" db="EMBL/GenBank/DDBJ databases">
        <title>Pseudomonas sp. SC006 isolated from lettuce that can produce HBGAs.</title>
        <authorList>
            <person name="Wang D."/>
            <person name="Liao N."/>
            <person name="Liu D."/>
            <person name="Zhang Z."/>
            <person name="Zou S."/>
        </authorList>
    </citation>
    <scope>NUCLEOTIDE SEQUENCE [LARGE SCALE GENOMIC DNA]</scope>
    <source>
        <strain evidence="2 3">SC006</strain>
    </source>
</reference>
<feature type="signal peptide" evidence="1">
    <location>
        <begin position="1"/>
        <end position="21"/>
    </location>
</feature>
<protein>
    <recommendedName>
        <fullName evidence="4">Lipoprotein</fullName>
    </recommendedName>
</protein>
<organism evidence="2 3">
    <name type="scientific">Pseudomonas mosselii</name>
    <dbReference type="NCBI Taxonomy" id="78327"/>
    <lineage>
        <taxon>Bacteria</taxon>
        <taxon>Pseudomonadati</taxon>
        <taxon>Pseudomonadota</taxon>
        <taxon>Gammaproteobacteria</taxon>
        <taxon>Pseudomonadales</taxon>
        <taxon>Pseudomonadaceae</taxon>
        <taxon>Pseudomonas</taxon>
    </lineage>
</organism>
<evidence type="ECO:0008006" key="4">
    <source>
        <dbReference type="Google" id="ProtNLM"/>
    </source>
</evidence>
<evidence type="ECO:0000256" key="1">
    <source>
        <dbReference type="SAM" id="SignalP"/>
    </source>
</evidence>
<dbReference type="EMBL" id="VAUO01000008">
    <property type="protein sequence ID" value="TLP57436.1"/>
    <property type="molecule type" value="Genomic_DNA"/>
</dbReference>
<sequence length="110" mass="11342">MIKLFGTGLLALAAAALSGCAGSYTSKDFYSVYLAQPNSQFSASNGTLSRGGQLDVTYKGERFTGQNANNKITAKGSKGNSLTCSYTMPGSVATGTCQLSGGTTLNMKFD</sequence>
<keyword evidence="3" id="KW-1185">Reference proteome</keyword>
<dbReference type="RefSeq" id="WP_138220770.1">
    <property type="nucleotide sequence ID" value="NZ_VAUO01000008.1"/>
</dbReference>
<comment type="caution">
    <text evidence="2">The sequence shown here is derived from an EMBL/GenBank/DDBJ whole genome shotgun (WGS) entry which is preliminary data.</text>
</comment>
<name>A0A5R8YXG9_9PSED</name>
<proteinExistence type="predicted"/>